<dbReference type="PANTHER" id="PTHR28663">
    <property type="entry name" value="COILED-COIL DOMAIN-CONTAINING PROTEIN 173"/>
    <property type="match status" value="1"/>
</dbReference>
<evidence type="ECO:0000256" key="1">
    <source>
        <dbReference type="ARBA" id="ARBA00023054"/>
    </source>
</evidence>
<dbReference type="InterPro" id="IPR043597">
    <property type="entry name" value="TPH_dom"/>
</dbReference>
<organism evidence="5 6">
    <name type="scientific">Denticeps clupeoides</name>
    <name type="common">denticle herring</name>
    <dbReference type="NCBI Taxonomy" id="299321"/>
    <lineage>
        <taxon>Eukaryota</taxon>
        <taxon>Metazoa</taxon>
        <taxon>Chordata</taxon>
        <taxon>Craniata</taxon>
        <taxon>Vertebrata</taxon>
        <taxon>Euteleostomi</taxon>
        <taxon>Actinopterygii</taxon>
        <taxon>Neopterygii</taxon>
        <taxon>Teleostei</taxon>
        <taxon>Clupei</taxon>
        <taxon>Clupeiformes</taxon>
        <taxon>Denticipitoidei</taxon>
        <taxon>Denticipitidae</taxon>
        <taxon>Denticeps</taxon>
    </lineage>
</organism>
<evidence type="ECO:0000256" key="2">
    <source>
        <dbReference type="SAM" id="Coils"/>
    </source>
</evidence>
<sequence length="545" mass="64455">MSSSVVQYGRRKGSSVRNREPVEVRPEMFLQPDLRHVTVLPASEWHRIQDSLNLVNRYTKSQMEAAEQRETLHRRSKEVVKFWSNTVAGQRQKKLENKRIQKEAEEEEKKLIDVEEAKYQAQQRKAAIEKAKRQQYYQNDRVKGFHSALLLTEVLKEREAQIQLKQQKQEAWRDVDKGIMAMMKLEEDEELKAEERKQKKDALARDLQEQMKERQLVRDEEKRQVQREAEELHRLKELCLLERLVQEQSRQEEKRRIMRAHNEHVANREIINAMEARRLEREEENRKLFLGAKQKMMMMRKEKEAELYRESQRQREVTIERLSAQHQDHVSIEEEKIAKAVARRDGKLAKERREMEKKKAAMLQSITQHREDTRLGKERQEREDRQRALDSFNAEKEAVQAFLEKTEQKAKKMKEDGRNLQDFYISQMAEKHAKDELLKKEDMDLQARNAEIVCEEERQFQQYAQMVIDSAAEAKRNTYPLRMAAREGIGGGLGPVFSGVRPSYLVQDVSGVQMPTFITSTTRDVKKMNEAVDISHSKKRMGFTG</sequence>
<feature type="coiled-coil region" evidence="2">
    <location>
        <begin position="389"/>
        <end position="416"/>
    </location>
</feature>
<evidence type="ECO:0000256" key="3">
    <source>
        <dbReference type="SAM" id="MobiDB-lite"/>
    </source>
</evidence>
<keyword evidence="1 2" id="KW-0175">Coiled coil</keyword>
<keyword evidence="6" id="KW-1185">Reference proteome</keyword>
<name>A0A8C3ZQR2_9TELE</name>
<evidence type="ECO:0000313" key="5">
    <source>
        <dbReference type="Ensembl" id="ENSDCDP00010013082.1"/>
    </source>
</evidence>
<gene>
    <name evidence="5" type="primary">CCDC173</name>
</gene>
<dbReference type="Ensembl" id="ENSDCDT00010013788.1">
    <property type="protein sequence ID" value="ENSDCDP00010013082.1"/>
    <property type="gene ID" value="ENSDCDG00010005964.1"/>
</dbReference>
<dbReference type="AlphaFoldDB" id="A0A8C3ZQR2"/>
<dbReference type="InterPro" id="IPR039986">
    <property type="entry name" value="CFAP210"/>
</dbReference>
<feature type="coiled-coil region" evidence="2">
    <location>
        <begin position="88"/>
        <end position="134"/>
    </location>
</feature>
<dbReference type="GeneTree" id="ENSGT00940000165303"/>
<dbReference type="Ensembl" id="ENSDCDT00010038839.1">
    <property type="protein sequence ID" value="ENSDCDP00010031415.1"/>
    <property type="gene ID" value="ENSDCDG00010019993.1"/>
</dbReference>
<dbReference type="Proteomes" id="UP000694580">
    <property type="component" value="Chromosome 9"/>
</dbReference>
<dbReference type="Pfam" id="PF13868">
    <property type="entry name" value="TPH"/>
    <property type="match status" value="1"/>
</dbReference>
<dbReference type="OrthoDB" id="331765at2759"/>
<dbReference type="PANTHER" id="PTHR28663:SF1">
    <property type="entry name" value="CILIA- AND FLAGELLA- ASSOCIATED PROTEIN 210"/>
    <property type="match status" value="1"/>
</dbReference>
<reference evidence="5 6" key="1">
    <citation type="submission" date="2020-06" db="EMBL/GenBank/DDBJ databases">
        <authorList>
            <consortium name="Wellcome Sanger Institute Data Sharing"/>
        </authorList>
    </citation>
    <scope>NUCLEOTIDE SEQUENCE [LARGE SCALE GENOMIC DNA]</scope>
</reference>
<feature type="region of interest" description="Disordered" evidence="3">
    <location>
        <begin position="363"/>
        <end position="388"/>
    </location>
</feature>
<feature type="compositionally biased region" description="Basic and acidic residues" evidence="3">
    <location>
        <begin position="368"/>
        <end position="388"/>
    </location>
</feature>
<evidence type="ECO:0000259" key="4">
    <source>
        <dbReference type="Pfam" id="PF13868"/>
    </source>
</evidence>
<dbReference type="GO" id="GO:0005879">
    <property type="term" value="C:axonemal microtubule"/>
    <property type="evidence" value="ECO:0007669"/>
    <property type="project" value="TreeGrafter"/>
</dbReference>
<protein>
    <recommendedName>
        <fullName evidence="4">Trichohyalin-plectin-homology domain-containing protein</fullName>
    </recommendedName>
</protein>
<reference evidence="5" key="2">
    <citation type="submission" date="2025-05" db="UniProtKB">
        <authorList>
            <consortium name="Ensembl"/>
        </authorList>
    </citation>
    <scope>IDENTIFICATION</scope>
</reference>
<proteinExistence type="predicted"/>
<accession>A0A8C3ZQR2</accession>
<evidence type="ECO:0000313" key="6">
    <source>
        <dbReference type="Proteomes" id="UP000694580"/>
    </source>
</evidence>
<feature type="domain" description="Trichohyalin-plectin-homology" evidence="4">
    <location>
        <begin position="137"/>
        <end position="476"/>
    </location>
</feature>
<feature type="coiled-coil region" evidence="2">
    <location>
        <begin position="185"/>
        <end position="238"/>
    </location>
</feature>